<dbReference type="Proteomes" id="UP000693892">
    <property type="component" value="Unassembled WGS sequence"/>
</dbReference>
<evidence type="ECO:0000313" key="2">
    <source>
        <dbReference type="EMBL" id="CAG7599682.1"/>
    </source>
</evidence>
<protein>
    <submittedName>
        <fullName evidence="2">Uncharacterized protein</fullName>
    </submittedName>
</protein>
<name>A0A916NLN9_9MICO</name>
<reference evidence="2" key="1">
    <citation type="submission" date="2021-06" db="EMBL/GenBank/DDBJ databases">
        <authorList>
            <person name="Criscuolo A."/>
        </authorList>
    </citation>
    <scope>NUCLEOTIDE SEQUENCE</scope>
    <source>
        <strain evidence="2">CIP111803</strain>
    </source>
</reference>
<dbReference type="EMBL" id="CAJVAP010000003">
    <property type="protein sequence ID" value="CAG7599682.1"/>
    <property type="molecule type" value="Genomic_DNA"/>
</dbReference>
<feature type="chain" id="PRO_5037824403" evidence="1">
    <location>
        <begin position="40"/>
        <end position="467"/>
    </location>
</feature>
<dbReference type="AlphaFoldDB" id="A0A916NLN9"/>
<feature type="signal peptide" evidence="1">
    <location>
        <begin position="1"/>
        <end position="39"/>
    </location>
</feature>
<comment type="caution">
    <text evidence="2">The sequence shown here is derived from an EMBL/GenBank/DDBJ whole genome shotgun (WGS) entry which is preliminary data.</text>
</comment>
<evidence type="ECO:0000256" key="1">
    <source>
        <dbReference type="SAM" id="SignalP"/>
    </source>
</evidence>
<organism evidence="2 3">
    <name type="scientific">Leucobacter soli</name>
    <dbReference type="NCBI Taxonomy" id="2812850"/>
    <lineage>
        <taxon>Bacteria</taxon>
        <taxon>Bacillati</taxon>
        <taxon>Actinomycetota</taxon>
        <taxon>Actinomycetes</taxon>
        <taxon>Micrococcales</taxon>
        <taxon>Microbacteriaceae</taxon>
        <taxon>Leucobacter</taxon>
    </lineage>
</organism>
<evidence type="ECO:0000313" key="3">
    <source>
        <dbReference type="Proteomes" id="UP000693892"/>
    </source>
</evidence>
<keyword evidence="3" id="KW-1185">Reference proteome</keyword>
<accession>A0A916NLN9</accession>
<proteinExistence type="predicted"/>
<sequence>MADGLSPIRARKRFARPLALATALLLGAMGLAAPSAAQAANPSPPSGPYSVSGKITFAATDPAAPVASLLRKVDYNEADATRSGLYLSLSVTQPDYSVKSWDYGEHGNVIVNTATGEWTVNNVANGTYRLNLGVTLPNNGYARGLSTTVTVNNGHVAVGTTTIKAEAHLVGTFGSCESAALRPSKMIAENLATGKTYQLEPGQRGETLPTPQCGAGASADFGMWDLYNAPAGDYYVYAEQSGVREYYTSQQTGSQDRSEASTVTLKYWEGNHTRFLYGFSKPIVSKTPQVTTASSSAAAQTVKVGTTLKAKTGTWTAGSTLKYRWNRNGTPIGGATKSSYTLKSTDLKKKISVTVTGTKKGYWPAARASVATKAVKTGTLTTAKPKISGTKKSGKTVKVKRGSWTSGTKFSYRWYRNGKTIGGATKSSYTLKSKDAGKKIKVKVTGKKSGYATTSRTSSYTAKIAKR</sequence>
<dbReference type="RefSeq" id="WP_218113971.1">
    <property type="nucleotide sequence ID" value="NZ_CAJVAP010000003.1"/>
</dbReference>
<keyword evidence="1" id="KW-0732">Signal</keyword>
<gene>
    <name evidence="2" type="ORF">LEUCIP111803_00316</name>
</gene>